<accession>A0A7W5DVH4</accession>
<feature type="domain" description="AMP-dependent synthetase/ligase" evidence="2">
    <location>
        <begin position="67"/>
        <end position="344"/>
    </location>
</feature>
<evidence type="ECO:0000313" key="4">
    <source>
        <dbReference type="Proteomes" id="UP000536179"/>
    </source>
</evidence>
<dbReference type="Pfam" id="PF00501">
    <property type="entry name" value="AMP-binding"/>
    <property type="match status" value="1"/>
</dbReference>
<dbReference type="SUPFAM" id="SSF56801">
    <property type="entry name" value="Acetyl-CoA synthetase-like"/>
    <property type="match status" value="1"/>
</dbReference>
<keyword evidence="3" id="KW-0436">Ligase</keyword>
<reference evidence="3 4" key="1">
    <citation type="submission" date="2020-08" db="EMBL/GenBank/DDBJ databases">
        <title>Genomic Encyclopedia of Type Strains, Phase III (KMG-III): the genomes of soil and plant-associated and newly described type strains.</title>
        <authorList>
            <person name="Whitman W."/>
        </authorList>
    </citation>
    <scope>NUCLEOTIDE SEQUENCE [LARGE SCALE GENOMIC DNA]</scope>
    <source>
        <strain evidence="3 4">CECT 8075</strain>
    </source>
</reference>
<keyword evidence="4" id="KW-1185">Reference proteome</keyword>
<dbReference type="Gene3D" id="3.40.50.12780">
    <property type="entry name" value="N-terminal domain of ligase-like"/>
    <property type="match status" value="1"/>
</dbReference>
<gene>
    <name evidence="3" type="ORF">FHS27_001105</name>
</gene>
<evidence type="ECO:0000256" key="1">
    <source>
        <dbReference type="ARBA" id="ARBA00006432"/>
    </source>
</evidence>
<name>A0A7W5DVH4_9BACT</name>
<dbReference type="EMBL" id="JACHXU010000003">
    <property type="protein sequence ID" value="MBB3205305.1"/>
    <property type="molecule type" value="Genomic_DNA"/>
</dbReference>
<dbReference type="PANTHER" id="PTHR43201">
    <property type="entry name" value="ACYL-COA SYNTHETASE"/>
    <property type="match status" value="1"/>
</dbReference>
<proteinExistence type="inferred from homology"/>
<evidence type="ECO:0000259" key="2">
    <source>
        <dbReference type="Pfam" id="PF00501"/>
    </source>
</evidence>
<dbReference type="GO" id="GO:0031956">
    <property type="term" value="F:medium-chain fatty acid-CoA ligase activity"/>
    <property type="evidence" value="ECO:0007669"/>
    <property type="project" value="TreeGrafter"/>
</dbReference>
<dbReference type="InterPro" id="IPR042099">
    <property type="entry name" value="ANL_N_sf"/>
</dbReference>
<dbReference type="InterPro" id="IPR000873">
    <property type="entry name" value="AMP-dep_synth/lig_dom"/>
</dbReference>
<dbReference type="GO" id="GO:0004467">
    <property type="term" value="F:long-chain fatty acid-CoA ligase activity"/>
    <property type="evidence" value="ECO:0007669"/>
    <property type="project" value="UniProtKB-EC"/>
</dbReference>
<dbReference type="PANTHER" id="PTHR43201:SF8">
    <property type="entry name" value="ACYL-COA SYNTHETASE FAMILY MEMBER 3"/>
    <property type="match status" value="1"/>
</dbReference>
<organism evidence="3 4">
    <name type="scientific">Aporhodopirellula rubra</name>
    <dbReference type="NCBI Taxonomy" id="980271"/>
    <lineage>
        <taxon>Bacteria</taxon>
        <taxon>Pseudomonadati</taxon>
        <taxon>Planctomycetota</taxon>
        <taxon>Planctomycetia</taxon>
        <taxon>Pirellulales</taxon>
        <taxon>Pirellulaceae</taxon>
        <taxon>Aporhodopirellula</taxon>
    </lineage>
</organism>
<comment type="similarity">
    <text evidence="1">Belongs to the ATP-dependent AMP-binding enzyme family.</text>
</comment>
<evidence type="ECO:0000313" key="3">
    <source>
        <dbReference type="EMBL" id="MBB3205305.1"/>
    </source>
</evidence>
<dbReference type="Proteomes" id="UP000536179">
    <property type="component" value="Unassembled WGS sequence"/>
</dbReference>
<dbReference type="AlphaFoldDB" id="A0A7W5DVH4"/>
<sequence>MTRHLLDALLHHARERPNAVALRCPGSPPRTWRQLVTAVLRTTQVIESTLTGTACDNDLGKPIFDAQQQRVVYECQNTEANVVTALACIACGAIEIPIDVKLPPESQSEIRKRSRGMELALSKTDLFVATDDFAESMTHLADAANRVDIDRASLVLWTSGTTAQPRGVVLSQRNLTTNAAAKLNAVPQSIDDTRLTLLSISHAYARTCDMGTWLQSGCQWILDYGHAGLGRMAPQSRPTLINCVPSLARTILERIRLGDLRLAELRALGCGGAALGADLFNELSGKKIDVIQGYGCTETSPVICSSSPGDTVAGCVGPPVQGCEIKITNQRLYVRGPMVMLGYLDDSKSTAEKIDQDGWLDTGDLVERAPSGQLRILGRDDDVIVLENGFKIHPHPVEQSILQNVRCEHAVLLSINDKLIIAIQPDSLDRAPDNETITECVRDLLPARTPFSIARLDPPLTQAAGELTSKGTPRRNIVRRRFECP</sequence>
<comment type="caution">
    <text evidence="3">The sequence shown here is derived from an EMBL/GenBank/DDBJ whole genome shotgun (WGS) entry which is preliminary data.</text>
</comment>
<protein>
    <submittedName>
        <fullName evidence="3">Long-chain acyl-CoA synthetase</fullName>
        <ecNumber evidence="3">6.2.1.3</ecNumber>
    </submittedName>
</protein>
<dbReference type="EC" id="6.2.1.3" evidence="3"/>
<dbReference type="RefSeq" id="WP_184302689.1">
    <property type="nucleotide sequence ID" value="NZ_JACHXU010000003.1"/>
</dbReference>